<dbReference type="InterPro" id="IPR003615">
    <property type="entry name" value="HNH_nuc"/>
</dbReference>
<gene>
    <name evidence="2" type="ORF">UFOVP1660_16</name>
</gene>
<evidence type="ECO:0000313" key="2">
    <source>
        <dbReference type="EMBL" id="CAB4222903.1"/>
    </source>
</evidence>
<proteinExistence type="predicted"/>
<dbReference type="PANTHER" id="PTHR33877:SF2">
    <property type="entry name" value="OS07G0170200 PROTEIN"/>
    <property type="match status" value="1"/>
</dbReference>
<dbReference type="InterPro" id="IPR052892">
    <property type="entry name" value="NA-targeting_endonuclease"/>
</dbReference>
<protein>
    <submittedName>
        <fullName evidence="2">HNHc domain containing protein</fullName>
    </submittedName>
</protein>
<organism evidence="2">
    <name type="scientific">uncultured Caudovirales phage</name>
    <dbReference type="NCBI Taxonomy" id="2100421"/>
    <lineage>
        <taxon>Viruses</taxon>
        <taxon>Duplodnaviria</taxon>
        <taxon>Heunggongvirae</taxon>
        <taxon>Uroviricota</taxon>
        <taxon>Caudoviricetes</taxon>
        <taxon>Peduoviridae</taxon>
        <taxon>Maltschvirus</taxon>
        <taxon>Maltschvirus maltsch</taxon>
    </lineage>
</organism>
<accession>A0A6J5T5B0</accession>
<dbReference type="EMBL" id="LR797524">
    <property type="protein sequence ID" value="CAB4222903.1"/>
    <property type="molecule type" value="Genomic_DNA"/>
</dbReference>
<dbReference type="GO" id="GO:0003676">
    <property type="term" value="F:nucleic acid binding"/>
    <property type="evidence" value="ECO:0007669"/>
    <property type="project" value="InterPro"/>
</dbReference>
<dbReference type="GO" id="GO:0008270">
    <property type="term" value="F:zinc ion binding"/>
    <property type="evidence" value="ECO:0007669"/>
    <property type="project" value="InterPro"/>
</dbReference>
<dbReference type="Gene3D" id="1.10.30.50">
    <property type="match status" value="1"/>
</dbReference>
<dbReference type="SMART" id="SM00507">
    <property type="entry name" value="HNHc"/>
    <property type="match status" value="1"/>
</dbReference>
<name>A0A6J5T5B0_9CAUD</name>
<dbReference type="InterPro" id="IPR002711">
    <property type="entry name" value="HNH"/>
</dbReference>
<dbReference type="Pfam" id="PF01844">
    <property type="entry name" value="HNH"/>
    <property type="match status" value="1"/>
</dbReference>
<dbReference type="CDD" id="cd00085">
    <property type="entry name" value="HNHc"/>
    <property type="match status" value="1"/>
</dbReference>
<dbReference type="PANTHER" id="PTHR33877">
    <property type="entry name" value="SLL1193 PROTEIN"/>
    <property type="match status" value="1"/>
</dbReference>
<reference evidence="2" key="1">
    <citation type="submission" date="2020-05" db="EMBL/GenBank/DDBJ databases">
        <authorList>
            <person name="Chiriac C."/>
            <person name="Salcher M."/>
            <person name="Ghai R."/>
            <person name="Kavagutti S V."/>
        </authorList>
    </citation>
    <scope>NUCLEOTIDE SEQUENCE</scope>
</reference>
<feature type="domain" description="HNH nuclease" evidence="1">
    <location>
        <begin position="15"/>
        <end position="68"/>
    </location>
</feature>
<dbReference type="GO" id="GO:0004519">
    <property type="term" value="F:endonuclease activity"/>
    <property type="evidence" value="ECO:0007669"/>
    <property type="project" value="InterPro"/>
</dbReference>
<sequence length="98" mass="11052">MSNSWKGGSGKGWRAIRERILKRDGYACQQCGETEGQLHIDHIIPKRLMGKEGDVDSNLRTLCRTCNLKKGGRFFSTPLTPPTLHGRYLPQNVSQSHE</sequence>
<evidence type="ECO:0000259" key="1">
    <source>
        <dbReference type="SMART" id="SM00507"/>
    </source>
</evidence>